<reference evidence="7" key="2">
    <citation type="submission" date="2020-09" db="EMBL/GenBank/DDBJ databases">
        <authorList>
            <person name="Sun Q."/>
            <person name="Kim S."/>
        </authorList>
    </citation>
    <scope>NUCLEOTIDE SEQUENCE</scope>
    <source>
        <strain evidence="7">KCTC 42590</strain>
    </source>
</reference>
<evidence type="ECO:0000256" key="1">
    <source>
        <dbReference type="ARBA" id="ARBA00022670"/>
    </source>
</evidence>
<gene>
    <name evidence="7" type="ORF">GCM10017044_17510</name>
</gene>
<comment type="caution">
    <text evidence="7">The sequence shown here is derived from an EMBL/GenBank/DDBJ whole genome shotgun (WGS) entry which is preliminary data.</text>
</comment>
<keyword evidence="8" id="KW-1185">Reference proteome</keyword>
<dbReference type="EMBL" id="BNCI01000002">
    <property type="protein sequence ID" value="GHF23479.1"/>
    <property type="molecule type" value="Genomic_DNA"/>
</dbReference>
<protein>
    <recommendedName>
        <fullName evidence="6">JAB domain-containing protein</fullName>
    </recommendedName>
</protein>
<dbReference type="Gene3D" id="3.40.140.10">
    <property type="entry name" value="Cytidine Deaminase, domain 2"/>
    <property type="match status" value="1"/>
</dbReference>
<keyword evidence="5" id="KW-0482">Metalloprotease</keyword>
<dbReference type="GO" id="GO:0006508">
    <property type="term" value="P:proteolysis"/>
    <property type="evidence" value="ECO:0007669"/>
    <property type="project" value="UniProtKB-KW"/>
</dbReference>
<feature type="domain" description="JAB" evidence="6">
    <location>
        <begin position="3"/>
        <end position="96"/>
    </location>
</feature>
<evidence type="ECO:0000256" key="5">
    <source>
        <dbReference type="ARBA" id="ARBA00023049"/>
    </source>
</evidence>
<sequence>MYAPEEACALLTGYAYEECFTVTAAVMSPNVSDRDRTKFFEIDPAVHIKAQKKLRNDQGKTEIIGVWHSHPGGKTEPSVTDKASSTQGNFVWMISVPGPSVQTQAYVTERKDPTKFCQVDILID</sequence>
<reference evidence="7" key="1">
    <citation type="journal article" date="2014" name="Int. J. Syst. Evol. Microbiol.">
        <title>Complete genome sequence of Corynebacterium casei LMG S-19264T (=DSM 44701T), isolated from a smear-ripened cheese.</title>
        <authorList>
            <consortium name="US DOE Joint Genome Institute (JGI-PGF)"/>
            <person name="Walter F."/>
            <person name="Albersmeier A."/>
            <person name="Kalinowski J."/>
            <person name="Ruckert C."/>
        </authorList>
    </citation>
    <scope>NUCLEOTIDE SEQUENCE</scope>
    <source>
        <strain evidence="7">KCTC 42590</strain>
    </source>
</reference>
<dbReference type="GO" id="GO:0008235">
    <property type="term" value="F:metalloexopeptidase activity"/>
    <property type="evidence" value="ECO:0007669"/>
    <property type="project" value="TreeGrafter"/>
</dbReference>
<dbReference type="InterPro" id="IPR051929">
    <property type="entry name" value="VirAsm_ModProt"/>
</dbReference>
<dbReference type="InterPro" id="IPR028090">
    <property type="entry name" value="JAB_dom_prok"/>
</dbReference>
<dbReference type="Pfam" id="PF14464">
    <property type="entry name" value="Prok-JAB"/>
    <property type="match status" value="1"/>
</dbReference>
<dbReference type="PANTHER" id="PTHR34858:SF1">
    <property type="entry name" value="CYSO-CYSTEINE PEPTIDASE"/>
    <property type="match status" value="1"/>
</dbReference>
<name>A0A919E8H4_9PROT</name>
<keyword evidence="3" id="KW-0378">Hydrolase</keyword>
<evidence type="ECO:0000256" key="3">
    <source>
        <dbReference type="ARBA" id="ARBA00022801"/>
    </source>
</evidence>
<keyword evidence="2" id="KW-0479">Metal-binding</keyword>
<dbReference type="Proteomes" id="UP000630923">
    <property type="component" value="Unassembled WGS sequence"/>
</dbReference>
<dbReference type="GO" id="GO:0008270">
    <property type="term" value="F:zinc ion binding"/>
    <property type="evidence" value="ECO:0007669"/>
    <property type="project" value="TreeGrafter"/>
</dbReference>
<dbReference type="AlphaFoldDB" id="A0A919E8H4"/>
<evidence type="ECO:0000259" key="6">
    <source>
        <dbReference type="Pfam" id="PF14464"/>
    </source>
</evidence>
<dbReference type="PANTHER" id="PTHR34858">
    <property type="entry name" value="CYSO-CYSTEINE PEPTIDASE"/>
    <property type="match status" value="1"/>
</dbReference>
<evidence type="ECO:0000256" key="4">
    <source>
        <dbReference type="ARBA" id="ARBA00022833"/>
    </source>
</evidence>
<evidence type="ECO:0000256" key="2">
    <source>
        <dbReference type="ARBA" id="ARBA00022723"/>
    </source>
</evidence>
<proteinExistence type="predicted"/>
<keyword evidence="1" id="KW-0645">Protease</keyword>
<keyword evidence="4" id="KW-0862">Zinc</keyword>
<dbReference type="SUPFAM" id="SSF102712">
    <property type="entry name" value="JAB1/MPN domain"/>
    <property type="match status" value="1"/>
</dbReference>
<evidence type="ECO:0000313" key="7">
    <source>
        <dbReference type="EMBL" id="GHF23479.1"/>
    </source>
</evidence>
<evidence type="ECO:0000313" key="8">
    <source>
        <dbReference type="Proteomes" id="UP000630923"/>
    </source>
</evidence>
<accession>A0A919E8H4</accession>
<organism evidence="7 8">
    <name type="scientific">Kordiimonas sediminis</name>
    <dbReference type="NCBI Taxonomy" id="1735581"/>
    <lineage>
        <taxon>Bacteria</taxon>
        <taxon>Pseudomonadati</taxon>
        <taxon>Pseudomonadota</taxon>
        <taxon>Alphaproteobacteria</taxon>
        <taxon>Kordiimonadales</taxon>
        <taxon>Kordiimonadaceae</taxon>
        <taxon>Kordiimonas</taxon>
    </lineage>
</organism>